<dbReference type="Proteomes" id="UP000799539">
    <property type="component" value="Unassembled WGS sequence"/>
</dbReference>
<accession>A0A6A6F3M7</accession>
<dbReference type="AlphaFoldDB" id="A0A6A6F3M7"/>
<evidence type="ECO:0000313" key="2">
    <source>
        <dbReference type="Proteomes" id="UP000799539"/>
    </source>
</evidence>
<gene>
    <name evidence="1" type="ORF">CERZMDRAFT_100818</name>
</gene>
<dbReference type="EMBL" id="ML992689">
    <property type="protein sequence ID" value="KAF2209068.1"/>
    <property type="molecule type" value="Genomic_DNA"/>
</dbReference>
<evidence type="ECO:0000313" key="1">
    <source>
        <dbReference type="EMBL" id="KAF2209068.1"/>
    </source>
</evidence>
<keyword evidence="2" id="KW-1185">Reference proteome</keyword>
<organism evidence="1 2">
    <name type="scientific">Cercospora zeae-maydis SCOH1-5</name>
    <dbReference type="NCBI Taxonomy" id="717836"/>
    <lineage>
        <taxon>Eukaryota</taxon>
        <taxon>Fungi</taxon>
        <taxon>Dikarya</taxon>
        <taxon>Ascomycota</taxon>
        <taxon>Pezizomycotina</taxon>
        <taxon>Dothideomycetes</taxon>
        <taxon>Dothideomycetidae</taxon>
        <taxon>Mycosphaerellales</taxon>
        <taxon>Mycosphaerellaceae</taxon>
        <taxon>Cercospora</taxon>
    </lineage>
</organism>
<proteinExistence type="predicted"/>
<protein>
    <submittedName>
        <fullName evidence="1">Uncharacterized protein</fullName>
    </submittedName>
</protein>
<reference evidence="1" key="1">
    <citation type="journal article" date="2020" name="Stud. Mycol.">
        <title>101 Dothideomycetes genomes: a test case for predicting lifestyles and emergence of pathogens.</title>
        <authorList>
            <person name="Haridas S."/>
            <person name="Albert R."/>
            <person name="Binder M."/>
            <person name="Bloem J."/>
            <person name="Labutti K."/>
            <person name="Salamov A."/>
            <person name="Andreopoulos B."/>
            <person name="Baker S."/>
            <person name="Barry K."/>
            <person name="Bills G."/>
            <person name="Bluhm B."/>
            <person name="Cannon C."/>
            <person name="Castanera R."/>
            <person name="Culley D."/>
            <person name="Daum C."/>
            <person name="Ezra D."/>
            <person name="Gonzalez J."/>
            <person name="Henrissat B."/>
            <person name="Kuo A."/>
            <person name="Liang C."/>
            <person name="Lipzen A."/>
            <person name="Lutzoni F."/>
            <person name="Magnuson J."/>
            <person name="Mondo S."/>
            <person name="Nolan M."/>
            <person name="Ohm R."/>
            <person name="Pangilinan J."/>
            <person name="Park H.-J."/>
            <person name="Ramirez L."/>
            <person name="Alfaro M."/>
            <person name="Sun H."/>
            <person name="Tritt A."/>
            <person name="Yoshinaga Y."/>
            <person name="Zwiers L.-H."/>
            <person name="Turgeon B."/>
            <person name="Goodwin S."/>
            <person name="Spatafora J."/>
            <person name="Crous P."/>
            <person name="Grigoriev I."/>
        </authorList>
    </citation>
    <scope>NUCLEOTIDE SEQUENCE</scope>
    <source>
        <strain evidence="1">SCOH1-5</strain>
    </source>
</reference>
<name>A0A6A6F3M7_9PEZI</name>
<sequence length="141" mass="16036">MPAEADKQARAVVEEMWRQCTTDDQRFRKFSFWDVQPGSDEAELMNIASLSIDAIPIMKHTYRSEHRELARQAKTDRPTTDFSMAEQKAHEAATHIQNDSLSYYHEDNLGASVSGHLTPNLEAARIVHLRGVKEAIRAGER</sequence>